<dbReference type="RefSeq" id="WP_344044302.1">
    <property type="nucleotide sequence ID" value="NZ_BAAAPB010000001.1"/>
</dbReference>
<evidence type="ECO:0000259" key="1">
    <source>
        <dbReference type="SMART" id="SM00858"/>
    </source>
</evidence>
<comment type="caution">
    <text evidence="2">The sequence shown here is derived from an EMBL/GenBank/DDBJ whole genome shotgun (WGS) entry which is preliminary data.</text>
</comment>
<gene>
    <name evidence="2" type="ORF">GCM10009798_16790</name>
</gene>
<evidence type="ECO:0000313" key="2">
    <source>
        <dbReference type="EMBL" id="GAA1957933.1"/>
    </source>
</evidence>
<feature type="domain" description="SAF" evidence="1">
    <location>
        <begin position="48"/>
        <end position="107"/>
    </location>
</feature>
<dbReference type="EMBL" id="BAAAPB010000001">
    <property type="protein sequence ID" value="GAA1957933.1"/>
    <property type="molecule type" value="Genomic_DNA"/>
</dbReference>
<dbReference type="InterPro" id="IPR013974">
    <property type="entry name" value="SAF"/>
</dbReference>
<protein>
    <submittedName>
        <fullName evidence="2">SAF domain-containing protein</fullName>
    </submittedName>
</protein>
<organism evidence="2 3">
    <name type="scientific">Nocardioides panacihumi</name>
    <dbReference type="NCBI Taxonomy" id="400774"/>
    <lineage>
        <taxon>Bacteria</taxon>
        <taxon>Bacillati</taxon>
        <taxon>Actinomycetota</taxon>
        <taxon>Actinomycetes</taxon>
        <taxon>Propionibacteriales</taxon>
        <taxon>Nocardioidaceae</taxon>
        <taxon>Nocardioides</taxon>
    </lineage>
</organism>
<dbReference type="Proteomes" id="UP001500571">
    <property type="component" value="Unassembled WGS sequence"/>
</dbReference>
<dbReference type="CDD" id="cd11614">
    <property type="entry name" value="SAF_CpaB_FlgA_like"/>
    <property type="match status" value="1"/>
</dbReference>
<name>A0ABP5CAL9_9ACTN</name>
<reference evidence="3" key="1">
    <citation type="journal article" date="2019" name="Int. J. Syst. Evol. Microbiol.">
        <title>The Global Catalogue of Microorganisms (GCM) 10K type strain sequencing project: providing services to taxonomists for standard genome sequencing and annotation.</title>
        <authorList>
            <consortium name="The Broad Institute Genomics Platform"/>
            <consortium name="The Broad Institute Genome Sequencing Center for Infectious Disease"/>
            <person name="Wu L."/>
            <person name="Ma J."/>
        </authorList>
    </citation>
    <scope>NUCLEOTIDE SEQUENCE [LARGE SCALE GENOMIC DNA]</scope>
    <source>
        <strain evidence="3">JCM 15309</strain>
    </source>
</reference>
<dbReference type="Pfam" id="PF08666">
    <property type="entry name" value="SAF"/>
    <property type="match status" value="1"/>
</dbReference>
<sequence length="220" mass="21717">MLPTSLARPVTRVRRRLLGHRRLLAGLLTAGAVAGGLRVVAPAAPETVAMTVAAHDLAAGQTLTAADVTTAHVPPASVPDGAATPATGATLAGPLRRGEPITDARLVGPSLTIAHPGLVALPVRLPDGAMAGLLDAGDRIDLYAVASAGGEVADAPGTAGGASRVAAGVLVLAVPPTKAAGNSVTTGLSGRLILIGLPDDAVARVTDASVRSFLTFAFVH</sequence>
<evidence type="ECO:0000313" key="3">
    <source>
        <dbReference type="Proteomes" id="UP001500571"/>
    </source>
</evidence>
<keyword evidence="3" id="KW-1185">Reference proteome</keyword>
<proteinExistence type="predicted"/>
<dbReference type="SMART" id="SM00858">
    <property type="entry name" value="SAF"/>
    <property type="match status" value="1"/>
</dbReference>
<accession>A0ABP5CAL9</accession>